<evidence type="ECO:0000256" key="2">
    <source>
        <dbReference type="SAM" id="Phobius"/>
    </source>
</evidence>
<dbReference type="VEuPathDB" id="FungiDB:RhiirFUN_023242"/>
<evidence type="ECO:0000256" key="1">
    <source>
        <dbReference type="SAM" id="MobiDB-lite"/>
    </source>
</evidence>
<dbReference type="AlphaFoldDB" id="A0A915Z0Q7"/>
<feature type="transmembrane region" description="Helical" evidence="2">
    <location>
        <begin position="448"/>
        <end position="470"/>
    </location>
</feature>
<accession>A0A915Z0Q7</accession>
<evidence type="ECO:0000313" key="3">
    <source>
        <dbReference type="EMBL" id="CAB5357977.1"/>
    </source>
</evidence>
<comment type="caution">
    <text evidence="3">The sequence shown here is derived from an EMBL/GenBank/DDBJ whole genome shotgun (WGS) entry which is preliminary data.</text>
</comment>
<dbReference type="Proteomes" id="UP000684084">
    <property type="component" value="Unassembled WGS sequence"/>
</dbReference>
<evidence type="ECO:0000313" key="4">
    <source>
        <dbReference type="Proteomes" id="UP000684084"/>
    </source>
</evidence>
<sequence length="515" mass="59969">MSGIHEYFKKNPTNWNFIDFLNECDTEPFDAKVDKYTKGLEKIANNQQGERTERAQLLLICFKKGPDRKKANDWEKKRSQRQINIHQSIKGNLNGDRPEDEYKNQTKRKKTDLITDSKIDKIFSPVHVEGNNDHDDEEIILEPQSHKDDIPEEELEDNLLQENSGAPVDFKLIINNICIRSTMERWRKSTKYIDEIHKQDLMRYNIIDTNSSSGTKARELFKYQWDNIISTIEKFLMSEPNKIMLASDSDSISLADQDGRAEDVRQYLTKISKNVNTVKGLCDAIKTECEKLRKEGNIRWKKLSLELMKYTGNSSQIVEISSKEEQTEYDYIIRYVSRVYIMLIKDKPLLKCYWGEKTLRCSAILLNRSLKDDNRRCSGNKIDAIMSILDIGLEFSTLEVSGSPSKPDHIHYVGDRNKTAKMLKIILNYVYIKYSGDFEKFRRIKCTVYKYMITTYMYILPIFASNLWMLRDLITSSFNSILTYITSDPLQIDNDNTMIANAEASPPQKKNCSNN</sequence>
<keyword evidence="2" id="KW-1133">Transmembrane helix</keyword>
<protein>
    <submittedName>
        <fullName evidence="3">Uncharacterized protein</fullName>
    </submittedName>
</protein>
<reference evidence="3" key="1">
    <citation type="submission" date="2020-05" db="EMBL/GenBank/DDBJ databases">
        <authorList>
            <person name="Rincon C."/>
            <person name="Sanders R I."/>
            <person name="Robbins C."/>
            <person name="Chaturvedi A."/>
        </authorList>
    </citation>
    <scope>NUCLEOTIDE SEQUENCE</scope>
    <source>
        <strain evidence="3">CHB12</strain>
    </source>
</reference>
<name>A0A915Z0Q7_9GLOM</name>
<proteinExistence type="predicted"/>
<feature type="region of interest" description="Disordered" evidence="1">
    <location>
        <begin position="69"/>
        <end position="109"/>
    </location>
</feature>
<gene>
    <name evidence="3" type="ORF">CHRIB12_LOCUS7028</name>
</gene>
<keyword evidence="2" id="KW-0472">Membrane</keyword>
<organism evidence="3 4">
    <name type="scientific">Rhizophagus irregularis</name>
    <dbReference type="NCBI Taxonomy" id="588596"/>
    <lineage>
        <taxon>Eukaryota</taxon>
        <taxon>Fungi</taxon>
        <taxon>Fungi incertae sedis</taxon>
        <taxon>Mucoromycota</taxon>
        <taxon>Glomeromycotina</taxon>
        <taxon>Glomeromycetes</taxon>
        <taxon>Glomerales</taxon>
        <taxon>Glomeraceae</taxon>
        <taxon>Rhizophagus</taxon>
    </lineage>
</organism>
<dbReference type="OrthoDB" id="2443197at2759"/>
<keyword evidence="2" id="KW-0812">Transmembrane</keyword>
<dbReference type="VEuPathDB" id="FungiDB:RhiirFUN_023243"/>
<feature type="compositionally biased region" description="Polar residues" evidence="1">
    <location>
        <begin position="81"/>
        <end position="91"/>
    </location>
</feature>
<dbReference type="EMBL" id="CAGKOT010000012">
    <property type="protein sequence ID" value="CAB5357977.1"/>
    <property type="molecule type" value="Genomic_DNA"/>
</dbReference>